<keyword evidence="4" id="KW-1185">Reference proteome</keyword>
<dbReference type="InterPro" id="IPR045142">
    <property type="entry name" value="BCAS3-like"/>
</dbReference>
<evidence type="ECO:0000256" key="1">
    <source>
        <dbReference type="SAM" id="MobiDB-lite"/>
    </source>
</evidence>
<reference evidence="3" key="3">
    <citation type="submission" date="2025-09" db="UniProtKB">
        <authorList>
            <consortium name="Ensembl"/>
        </authorList>
    </citation>
    <scope>IDENTIFICATION</scope>
</reference>
<dbReference type="AlphaFoldDB" id="H2ZFF1"/>
<dbReference type="Proteomes" id="UP000007875">
    <property type="component" value="Unassembled WGS sequence"/>
</dbReference>
<dbReference type="InParanoid" id="H2ZFF1"/>
<organism evidence="3 4">
    <name type="scientific">Ciona savignyi</name>
    <name type="common">Pacific transparent sea squirt</name>
    <dbReference type="NCBI Taxonomy" id="51511"/>
    <lineage>
        <taxon>Eukaryota</taxon>
        <taxon>Metazoa</taxon>
        <taxon>Chordata</taxon>
        <taxon>Tunicata</taxon>
        <taxon>Ascidiacea</taxon>
        <taxon>Phlebobranchia</taxon>
        <taxon>Cionidae</taxon>
        <taxon>Ciona</taxon>
    </lineage>
</organism>
<dbReference type="PANTHER" id="PTHR13268">
    <property type="entry name" value="BREAST CARCINOMA AMPLIFIED SEQUENCE 3"/>
    <property type="match status" value="1"/>
</dbReference>
<dbReference type="InterPro" id="IPR048382">
    <property type="entry name" value="BCAS3_WD40"/>
</dbReference>
<dbReference type="GO" id="GO:0006914">
    <property type="term" value="P:autophagy"/>
    <property type="evidence" value="ECO:0007669"/>
    <property type="project" value="InterPro"/>
</dbReference>
<dbReference type="eggNOG" id="KOG2109">
    <property type="taxonomic scope" value="Eukaryota"/>
</dbReference>
<dbReference type="STRING" id="51511.ENSCSAVP00000016317"/>
<feature type="region of interest" description="Disordered" evidence="1">
    <location>
        <begin position="1"/>
        <end position="31"/>
    </location>
</feature>
<dbReference type="Pfam" id="PF21034">
    <property type="entry name" value="BCAS3_WD40"/>
    <property type="match status" value="1"/>
</dbReference>
<dbReference type="GO" id="GO:0005737">
    <property type="term" value="C:cytoplasm"/>
    <property type="evidence" value="ECO:0007669"/>
    <property type="project" value="TreeGrafter"/>
</dbReference>
<dbReference type="PANTHER" id="PTHR13268:SF0">
    <property type="entry name" value="BCAS3 MICROTUBULE ASSOCIATED CELL MIGRATION FACTOR"/>
    <property type="match status" value="1"/>
</dbReference>
<sequence>MSGSTFPGENKMSNRRRVDSSGGRCVKPEPANGKSYMESVYNFIHDLSQVYTKATIPDEKDTITWARFFTYPENHEDSEDNMNSPILLMLGYSNGIQMWNVAINGDADEIFSLRDGPVKTACILPPPSPSGIMDQLQEKRPLMAICLAADSKQMFAQVSIRSLRTGDQVKRLDFPSDVISLHAGPAPLLLVALKESVHAFDARSLYPVFILNGCFLAGGLVANPVSLGRRWLAYSPSEGQPGLQSAGGVAGDGVPSYVAT</sequence>
<proteinExistence type="predicted"/>
<dbReference type="GeneTree" id="ENSGT00390000006454"/>
<feature type="domain" description="BCAS3 WD40" evidence="2">
    <location>
        <begin position="74"/>
        <end position="260"/>
    </location>
</feature>
<protein>
    <recommendedName>
        <fullName evidence="2">BCAS3 WD40 domain-containing protein</fullName>
    </recommendedName>
</protein>
<dbReference type="Ensembl" id="ENSCSAVT00000016498.1">
    <property type="protein sequence ID" value="ENSCSAVP00000016317.1"/>
    <property type="gene ID" value="ENSCSAVG00000009601.1"/>
</dbReference>
<dbReference type="GO" id="GO:0042594">
    <property type="term" value="P:response to starvation"/>
    <property type="evidence" value="ECO:0007669"/>
    <property type="project" value="TreeGrafter"/>
</dbReference>
<name>H2ZFF1_CIOSA</name>
<evidence type="ECO:0000313" key="4">
    <source>
        <dbReference type="Proteomes" id="UP000007875"/>
    </source>
</evidence>
<dbReference type="HOGENOM" id="CLU_1071709_0_0_1"/>
<accession>H2ZFF1</accession>
<reference evidence="4" key="1">
    <citation type="submission" date="2003-08" db="EMBL/GenBank/DDBJ databases">
        <authorList>
            <person name="Birren B."/>
            <person name="Nusbaum C."/>
            <person name="Abebe A."/>
            <person name="Abouelleil A."/>
            <person name="Adekoya E."/>
            <person name="Ait-zahra M."/>
            <person name="Allen N."/>
            <person name="Allen T."/>
            <person name="An P."/>
            <person name="Anderson M."/>
            <person name="Anderson S."/>
            <person name="Arachchi H."/>
            <person name="Armbruster J."/>
            <person name="Bachantsang P."/>
            <person name="Baldwin J."/>
            <person name="Barry A."/>
            <person name="Bayul T."/>
            <person name="Blitshsteyn B."/>
            <person name="Bloom T."/>
            <person name="Blye J."/>
            <person name="Boguslavskiy L."/>
            <person name="Borowsky M."/>
            <person name="Boukhgalter B."/>
            <person name="Brunache A."/>
            <person name="Butler J."/>
            <person name="Calixte N."/>
            <person name="Calvo S."/>
            <person name="Camarata J."/>
            <person name="Campo K."/>
            <person name="Chang J."/>
            <person name="Cheshatsang Y."/>
            <person name="Citroen M."/>
            <person name="Collymore A."/>
            <person name="Considine T."/>
            <person name="Cook A."/>
            <person name="Cooke P."/>
            <person name="Corum B."/>
            <person name="Cuomo C."/>
            <person name="David R."/>
            <person name="Dawoe T."/>
            <person name="Degray S."/>
            <person name="Dodge S."/>
            <person name="Dooley K."/>
            <person name="Dorje P."/>
            <person name="Dorjee K."/>
            <person name="Dorris L."/>
            <person name="Duffey N."/>
            <person name="Dupes A."/>
            <person name="Elkins T."/>
            <person name="Engels R."/>
            <person name="Erickson J."/>
            <person name="Farina A."/>
            <person name="Faro S."/>
            <person name="Ferreira P."/>
            <person name="Fischer H."/>
            <person name="Fitzgerald M."/>
            <person name="Foley K."/>
            <person name="Gage D."/>
            <person name="Galagan J."/>
            <person name="Gearin G."/>
            <person name="Gnerre S."/>
            <person name="Gnirke A."/>
            <person name="Goyette A."/>
            <person name="Graham J."/>
            <person name="Grandbois E."/>
            <person name="Gyaltsen K."/>
            <person name="Hafez N."/>
            <person name="Hagopian D."/>
            <person name="Hagos B."/>
            <person name="Hall J."/>
            <person name="Hatcher B."/>
            <person name="Heller A."/>
            <person name="Higgins H."/>
            <person name="Honan T."/>
            <person name="Horn A."/>
            <person name="Houde N."/>
            <person name="Hughes L."/>
            <person name="Hulme W."/>
            <person name="Husby E."/>
            <person name="Iliev I."/>
            <person name="Jaffe D."/>
            <person name="Jones C."/>
            <person name="Kamal M."/>
            <person name="Kamat A."/>
            <person name="Kamvysselis M."/>
            <person name="Karlsson E."/>
            <person name="Kells C."/>
            <person name="Kieu A."/>
            <person name="Kisner P."/>
            <person name="Kodira C."/>
            <person name="Kulbokas E."/>
            <person name="Labutti K."/>
            <person name="Lama D."/>
            <person name="Landers T."/>
            <person name="Leger J."/>
            <person name="Levine S."/>
            <person name="Lewis D."/>
            <person name="Lewis T."/>
            <person name="Lindblad-toh K."/>
            <person name="Liu X."/>
            <person name="Lokyitsang T."/>
            <person name="Lokyitsang Y."/>
            <person name="Lucien O."/>
            <person name="Lui A."/>
            <person name="Ma L.J."/>
            <person name="Mabbitt R."/>
            <person name="Macdonald J."/>
            <person name="Maclean C."/>
            <person name="Major J."/>
            <person name="Manning J."/>
            <person name="Marabella R."/>
            <person name="Maru K."/>
            <person name="Matthews C."/>
            <person name="Mauceli E."/>
            <person name="Mccarthy M."/>
            <person name="Mcdonough S."/>
            <person name="Mcghee T."/>
            <person name="Meldrim J."/>
            <person name="Meneus L."/>
            <person name="Mesirov J."/>
            <person name="Mihalev A."/>
            <person name="Mihova T."/>
            <person name="Mikkelsen T."/>
            <person name="Mlenga V."/>
            <person name="Moru K."/>
            <person name="Mozes J."/>
            <person name="Mulrain L."/>
            <person name="Munson G."/>
            <person name="Naylor J."/>
            <person name="Newes C."/>
            <person name="Nguyen C."/>
            <person name="Nguyen N."/>
            <person name="Nguyen T."/>
            <person name="Nicol R."/>
            <person name="Nielsen C."/>
            <person name="Nizzari M."/>
            <person name="Norbu C."/>
            <person name="Norbu N."/>
            <person name="O'donnell P."/>
            <person name="Okoawo O."/>
            <person name="O'leary S."/>
            <person name="Omotosho B."/>
            <person name="O'neill K."/>
            <person name="Osman S."/>
            <person name="Parker S."/>
            <person name="Perrin D."/>
            <person name="Phunkhang P."/>
            <person name="Piqani B."/>
            <person name="Purcell S."/>
            <person name="Rachupka T."/>
            <person name="Ramasamy U."/>
            <person name="Rameau R."/>
            <person name="Ray V."/>
            <person name="Raymond C."/>
            <person name="Retta R."/>
            <person name="Richardson S."/>
            <person name="Rise C."/>
            <person name="Rodriguez J."/>
            <person name="Rogers J."/>
            <person name="Rogov P."/>
            <person name="Rutman M."/>
            <person name="Schupbach R."/>
            <person name="Seaman C."/>
            <person name="Settipalli S."/>
            <person name="Sharpe T."/>
            <person name="Sheridan J."/>
            <person name="Sherpa N."/>
            <person name="Shi J."/>
            <person name="Smirnov S."/>
            <person name="Smith C."/>
            <person name="Sougnez C."/>
            <person name="Spencer B."/>
            <person name="Stalker J."/>
            <person name="Stange-thomann N."/>
            <person name="Stavropoulos S."/>
            <person name="Stetson K."/>
            <person name="Stone C."/>
            <person name="Stone S."/>
            <person name="Stubbs M."/>
            <person name="Talamas J."/>
            <person name="Tchuinga P."/>
            <person name="Tenzing P."/>
            <person name="Tesfaye S."/>
            <person name="Theodore J."/>
            <person name="Thoulutsang Y."/>
            <person name="Topham K."/>
            <person name="Towey S."/>
            <person name="Tsamla T."/>
            <person name="Tsomo N."/>
            <person name="Vallee D."/>
            <person name="Vassiliev H."/>
            <person name="Venkataraman V."/>
            <person name="Vinson J."/>
            <person name="Vo A."/>
            <person name="Wade C."/>
            <person name="Wang S."/>
            <person name="Wangchuk T."/>
            <person name="Wangdi T."/>
            <person name="Whittaker C."/>
            <person name="Wilkinson J."/>
            <person name="Wu Y."/>
            <person name="Wyman D."/>
            <person name="Yadav S."/>
            <person name="Yang S."/>
            <person name="Yang X."/>
            <person name="Yeager S."/>
            <person name="Yee E."/>
            <person name="Young G."/>
            <person name="Zainoun J."/>
            <person name="Zembeck L."/>
            <person name="Zimmer A."/>
            <person name="Zody M."/>
            <person name="Lander E."/>
        </authorList>
    </citation>
    <scope>NUCLEOTIDE SEQUENCE [LARGE SCALE GENOMIC DNA]</scope>
</reference>
<evidence type="ECO:0000313" key="3">
    <source>
        <dbReference type="Ensembl" id="ENSCSAVP00000016317.1"/>
    </source>
</evidence>
<dbReference type="OMA" id="YMESVYN"/>
<reference evidence="3" key="2">
    <citation type="submission" date="2025-08" db="UniProtKB">
        <authorList>
            <consortium name="Ensembl"/>
        </authorList>
    </citation>
    <scope>IDENTIFICATION</scope>
</reference>
<evidence type="ECO:0000259" key="2">
    <source>
        <dbReference type="Pfam" id="PF21034"/>
    </source>
</evidence>